<dbReference type="KEGG" id="goe:100906202"/>
<organism evidence="1 2">
    <name type="scientific">Galendromus occidentalis</name>
    <name type="common">western predatory mite</name>
    <dbReference type="NCBI Taxonomy" id="34638"/>
    <lineage>
        <taxon>Eukaryota</taxon>
        <taxon>Metazoa</taxon>
        <taxon>Ecdysozoa</taxon>
        <taxon>Arthropoda</taxon>
        <taxon>Chelicerata</taxon>
        <taxon>Arachnida</taxon>
        <taxon>Acari</taxon>
        <taxon>Parasitiformes</taxon>
        <taxon>Mesostigmata</taxon>
        <taxon>Gamasina</taxon>
        <taxon>Phytoseioidea</taxon>
        <taxon>Phytoseiidae</taxon>
        <taxon>Typhlodrominae</taxon>
        <taxon>Galendromus</taxon>
    </lineage>
</organism>
<reference evidence="2" key="1">
    <citation type="submission" date="2025-08" db="UniProtKB">
        <authorList>
            <consortium name="RefSeq"/>
        </authorList>
    </citation>
    <scope>IDENTIFICATION</scope>
</reference>
<keyword evidence="1" id="KW-1185">Reference proteome</keyword>
<gene>
    <name evidence="2" type="primary">LOC100906202</name>
</gene>
<dbReference type="RefSeq" id="XP_003741609.1">
    <property type="nucleotide sequence ID" value="XM_003741561.2"/>
</dbReference>
<accession>A0AAJ6QRE9</accession>
<sequence length="158" mass="17212">MDSSGIPVDECSGLSPLMNSILELTREIENLREEPRAHGPRKVLWAKKRFPRQGIRCVGLSRKKRRKFIGATAWDFPECIVKKSAFTIRDTSLIAPRASEIFRREGSAGTCLGTESSLPNPLPNHATQSARNALGAHCSTGALGSRKAVNREIISGSG</sequence>
<protein>
    <submittedName>
        <fullName evidence="2">Uncharacterized protein LOC100906202</fullName>
    </submittedName>
</protein>
<name>A0AAJ6QRE9_9ACAR</name>
<dbReference type="Proteomes" id="UP000694867">
    <property type="component" value="Unplaced"/>
</dbReference>
<evidence type="ECO:0000313" key="1">
    <source>
        <dbReference type="Proteomes" id="UP000694867"/>
    </source>
</evidence>
<evidence type="ECO:0000313" key="2">
    <source>
        <dbReference type="RefSeq" id="XP_003741609.1"/>
    </source>
</evidence>
<dbReference type="AlphaFoldDB" id="A0AAJ6QRE9"/>
<proteinExistence type="predicted"/>
<dbReference type="GeneID" id="100906202"/>